<dbReference type="Gene3D" id="1.10.238.230">
    <property type="match status" value="1"/>
</dbReference>
<dbReference type="InterPro" id="IPR011992">
    <property type="entry name" value="EF-hand-dom_pair"/>
</dbReference>
<sequence length="539" mass="61917">MEGHVVGDVGMLDAELLQLPELAPLAFKSNLEFAQKLFDQWLSLPEANRTVTSLLSDAKAGVPLNVPGNSSSANATASNSLPSMFPAGSAPPLSPRSSSGSPRVMKQRAGPSNLGSPLKVVSKPVKELIPQFYFQNGPPPPNELKEQCLFRINHFFYGRSDGLQIHEFKSITKEICKLPSFFSPSLFGKVDVNGTGFVTRDAFIDYWINGNMLTMATATQMYAILKQPNLKYLTQDDFKPVLRELLATHPGLEFLQSTPEFQERYAETVIYRIFYYINRSGNGHLTLRELKRGNLIDAMQHADEEEDINKVLRYFSYEHFYVIYCKFWELDTDHDFLIDKENLIRYGNHALTYRIVDRIFSQVPRKFTSKVEGKMGYEDFVYFILSEEDKSSEPSLEYWFKCIDLDGNGVVTRNEMQFFFEEQLHRMECMAQEPVLFEDILCQIIDMIGPEDESYITIHDLQGCKLSGSVFNILFNLNKFMAFETRDPFLIRQERENPTLTEWDRFAHREYIRLSMEEDVEDASNGSAEVWDESLEAPF</sequence>
<protein>
    <submittedName>
        <fullName evidence="6">Serine/threonine protein phosphatase 2A regulatory subunit B''beta-like isoform X1</fullName>
    </submittedName>
</protein>
<proteinExistence type="predicted"/>
<evidence type="ECO:0000256" key="4">
    <source>
        <dbReference type="SAM" id="MobiDB-lite"/>
    </source>
</evidence>
<feature type="domain" description="EF-hand" evidence="5">
    <location>
        <begin position="391"/>
        <end position="426"/>
    </location>
</feature>
<dbReference type="PANTHER" id="PTHR14095:SF0">
    <property type="entry name" value="MIP22305P"/>
    <property type="match status" value="1"/>
</dbReference>
<evidence type="ECO:0000256" key="1">
    <source>
        <dbReference type="ARBA" id="ARBA00022723"/>
    </source>
</evidence>
<keyword evidence="2" id="KW-0677">Repeat</keyword>
<dbReference type="OrthoDB" id="5586at2759"/>
<dbReference type="CDD" id="cd21504">
    <property type="entry name" value="PPP2R3A_B-like"/>
    <property type="match status" value="1"/>
</dbReference>
<dbReference type="FunCoup" id="A0A7J7D2C2">
    <property type="interactions" value="3310"/>
</dbReference>
<dbReference type="GO" id="GO:0005509">
    <property type="term" value="F:calcium ion binding"/>
    <property type="evidence" value="ECO:0007669"/>
    <property type="project" value="InterPro"/>
</dbReference>
<dbReference type="InParanoid" id="A0A7J7D2C2"/>
<dbReference type="GO" id="GO:0019888">
    <property type="term" value="F:protein phosphatase regulator activity"/>
    <property type="evidence" value="ECO:0007669"/>
    <property type="project" value="TreeGrafter"/>
</dbReference>
<dbReference type="Gene3D" id="1.10.238.220">
    <property type="match status" value="1"/>
</dbReference>
<evidence type="ECO:0000256" key="2">
    <source>
        <dbReference type="ARBA" id="ARBA00022737"/>
    </source>
</evidence>
<evidence type="ECO:0000259" key="5">
    <source>
        <dbReference type="PROSITE" id="PS50222"/>
    </source>
</evidence>
<dbReference type="PANTHER" id="PTHR14095">
    <property type="entry name" value="PHOSPHATASE 2A REGULATORY SUBUNIT-RELATED"/>
    <property type="match status" value="1"/>
</dbReference>
<evidence type="ECO:0000256" key="3">
    <source>
        <dbReference type="ARBA" id="ARBA00022837"/>
    </source>
</evidence>
<evidence type="ECO:0000313" key="6">
    <source>
        <dbReference type="EMBL" id="KAF5740480.1"/>
    </source>
</evidence>
<dbReference type="Pfam" id="PF13499">
    <property type="entry name" value="EF-hand_7"/>
    <property type="match status" value="1"/>
</dbReference>
<dbReference type="FunFam" id="1.10.238.220:FF:000003">
    <property type="entry name" value="Phosphoprotein phosphatase 2A regulatory subunit"/>
    <property type="match status" value="1"/>
</dbReference>
<dbReference type="FunFam" id="1.10.238.230:FF:000002">
    <property type="entry name" value="Serine/threonine protein phosphatase 2A regulatory subunit B''alpha"/>
    <property type="match status" value="1"/>
</dbReference>
<dbReference type="GO" id="GO:0000159">
    <property type="term" value="C:protein phosphatase type 2A complex"/>
    <property type="evidence" value="ECO:0007669"/>
    <property type="project" value="TreeGrafter"/>
</dbReference>
<feature type="region of interest" description="Disordered" evidence="4">
    <location>
        <begin position="70"/>
        <end position="118"/>
    </location>
</feature>
<dbReference type="EMBL" id="JAAARO010000011">
    <property type="protein sequence ID" value="KAF5740480.1"/>
    <property type="molecule type" value="Genomic_DNA"/>
</dbReference>
<dbReference type="FunFam" id="1.10.238.10:FF:000067">
    <property type="entry name" value="serine/threonine protein phosphatase 2A regulatory subunit B''beta-like"/>
    <property type="match status" value="1"/>
</dbReference>
<organism evidence="6 7">
    <name type="scientific">Tripterygium wilfordii</name>
    <name type="common">Thunder God vine</name>
    <dbReference type="NCBI Taxonomy" id="458696"/>
    <lineage>
        <taxon>Eukaryota</taxon>
        <taxon>Viridiplantae</taxon>
        <taxon>Streptophyta</taxon>
        <taxon>Embryophyta</taxon>
        <taxon>Tracheophyta</taxon>
        <taxon>Spermatophyta</taxon>
        <taxon>Magnoliopsida</taxon>
        <taxon>eudicotyledons</taxon>
        <taxon>Gunneridae</taxon>
        <taxon>Pentapetalae</taxon>
        <taxon>rosids</taxon>
        <taxon>fabids</taxon>
        <taxon>Celastrales</taxon>
        <taxon>Celastraceae</taxon>
        <taxon>Tripterygium</taxon>
    </lineage>
</organism>
<dbReference type="SUPFAM" id="SSF47473">
    <property type="entry name" value="EF-hand"/>
    <property type="match status" value="2"/>
</dbReference>
<evidence type="ECO:0000313" key="7">
    <source>
        <dbReference type="Proteomes" id="UP000593562"/>
    </source>
</evidence>
<dbReference type="AlphaFoldDB" id="A0A7J7D2C2"/>
<comment type="caution">
    <text evidence="6">The sequence shown here is derived from an EMBL/GenBank/DDBJ whole genome shotgun (WGS) entry which is preliminary data.</text>
</comment>
<dbReference type="PROSITE" id="PS00018">
    <property type="entry name" value="EF_HAND_1"/>
    <property type="match status" value="1"/>
</dbReference>
<dbReference type="InterPro" id="IPR002048">
    <property type="entry name" value="EF_hand_dom"/>
</dbReference>
<dbReference type="PROSITE" id="PS50222">
    <property type="entry name" value="EF_HAND_2"/>
    <property type="match status" value="1"/>
</dbReference>
<accession>A0A7J7D2C2</accession>
<dbReference type="Pfam" id="PF17958">
    <property type="entry name" value="EF-hand_13"/>
    <property type="match status" value="1"/>
</dbReference>
<dbReference type="Gene3D" id="1.10.238.10">
    <property type="entry name" value="EF-hand"/>
    <property type="match status" value="1"/>
</dbReference>
<feature type="compositionally biased region" description="Low complexity" evidence="4">
    <location>
        <begin position="70"/>
        <end position="103"/>
    </location>
</feature>
<keyword evidence="7" id="KW-1185">Reference proteome</keyword>
<dbReference type="InterPro" id="IPR018247">
    <property type="entry name" value="EF_Hand_1_Ca_BS"/>
</dbReference>
<gene>
    <name evidence="6" type="ORF">HS088_TW11G00549</name>
</gene>
<keyword evidence="1" id="KW-0479">Metal-binding</keyword>
<keyword evidence="3" id="KW-0106">Calcium</keyword>
<dbReference type="InterPro" id="IPR041534">
    <property type="entry name" value="EF-hand_13"/>
</dbReference>
<reference evidence="6 7" key="1">
    <citation type="journal article" date="2020" name="Nat. Commun.">
        <title>Genome of Tripterygium wilfordii and identification of cytochrome P450 involved in triptolide biosynthesis.</title>
        <authorList>
            <person name="Tu L."/>
            <person name="Su P."/>
            <person name="Zhang Z."/>
            <person name="Gao L."/>
            <person name="Wang J."/>
            <person name="Hu T."/>
            <person name="Zhou J."/>
            <person name="Zhang Y."/>
            <person name="Zhao Y."/>
            <person name="Liu Y."/>
            <person name="Song Y."/>
            <person name="Tong Y."/>
            <person name="Lu Y."/>
            <person name="Yang J."/>
            <person name="Xu C."/>
            <person name="Jia M."/>
            <person name="Peters R.J."/>
            <person name="Huang L."/>
            <person name="Gao W."/>
        </authorList>
    </citation>
    <scope>NUCLEOTIDE SEQUENCE [LARGE SCALE GENOMIC DNA]</scope>
    <source>
        <strain evidence="7">cv. XIE 37</strain>
        <tissue evidence="6">Leaf</tissue>
    </source>
</reference>
<dbReference type="Proteomes" id="UP000593562">
    <property type="component" value="Unassembled WGS sequence"/>
</dbReference>
<name>A0A7J7D2C2_TRIWF</name>